<dbReference type="AlphaFoldDB" id="A0A1D8AS57"/>
<evidence type="ECO:0000313" key="3">
    <source>
        <dbReference type="Proteomes" id="UP000095228"/>
    </source>
</evidence>
<evidence type="ECO:0000256" key="1">
    <source>
        <dbReference type="SAM" id="Phobius"/>
    </source>
</evidence>
<evidence type="ECO:0008006" key="4">
    <source>
        <dbReference type="Google" id="ProtNLM"/>
    </source>
</evidence>
<keyword evidence="1" id="KW-0472">Membrane</keyword>
<name>A0A1D8AS57_9BACT</name>
<feature type="transmembrane region" description="Helical" evidence="1">
    <location>
        <begin position="75"/>
        <end position="95"/>
    </location>
</feature>
<dbReference type="KEGG" id="obg:Verru16b_00755"/>
<reference evidence="2 3" key="1">
    <citation type="submission" date="2016-06" db="EMBL/GenBank/DDBJ databases">
        <title>Three novel species with peptidoglycan cell walls form the new genus Lacunisphaera gen. nov. in the family Opitutaceae of the verrucomicrobial subdivision 4.</title>
        <authorList>
            <person name="Rast P."/>
            <person name="Gloeckner I."/>
            <person name="Jogler M."/>
            <person name="Boedeker C."/>
            <person name="Jeske O."/>
            <person name="Wiegand S."/>
            <person name="Reinhardt R."/>
            <person name="Schumann P."/>
            <person name="Rohde M."/>
            <person name="Spring S."/>
            <person name="Gloeckner F.O."/>
            <person name="Jogler C."/>
        </authorList>
    </citation>
    <scope>NUCLEOTIDE SEQUENCE [LARGE SCALE GENOMIC DNA]</scope>
    <source>
        <strain evidence="2 3">IG16b</strain>
    </source>
</reference>
<dbReference type="EMBL" id="CP016094">
    <property type="protein sequence ID" value="AOS43702.1"/>
    <property type="molecule type" value="Genomic_DNA"/>
</dbReference>
<keyword evidence="1" id="KW-0812">Transmembrane</keyword>
<dbReference type="RefSeq" id="WP_069961030.1">
    <property type="nucleotide sequence ID" value="NZ_CP016094.1"/>
</dbReference>
<protein>
    <recommendedName>
        <fullName evidence="4">DUF4199 domain-containing protein</fullName>
    </recommendedName>
</protein>
<dbReference type="OrthoDB" id="195703at2"/>
<organism evidence="2 3">
    <name type="scientific">Lacunisphaera limnophila</name>
    <dbReference type="NCBI Taxonomy" id="1838286"/>
    <lineage>
        <taxon>Bacteria</taxon>
        <taxon>Pseudomonadati</taxon>
        <taxon>Verrucomicrobiota</taxon>
        <taxon>Opitutia</taxon>
        <taxon>Opitutales</taxon>
        <taxon>Opitutaceae</taxon>
        <taxon>Lacunisphaera</taxon>
    </lineage>
</organism>
<dbReference type="STRING" id="1838286.Verru16b_00755"/>
<sequence length="183" mass="19886">MSAAPPVLPDQALRRVLAIARADGWSVVLIAALGGLVTVVQGAWIETAAAGLVVLAGLGELHGHRRLLRRDAQGLGWMIAAQLFLLAVIWAYAWWRWRYFDPAGLWAELPGLVRTELDRQLLIAGLDPELDRPFLLQLVNRLTCFVLAVVSAVYQGGLAAYYALQGNRVRQALAAPPPPSPPL</sequence>
<feature type="transmembrane region" description="Helical" evidence="1">
    <location>
        <begin position="43"/>
        <end position="63"/>
    </location>
</feature>
<keyword evidence="1" id="KW-1133">Transmembrane helix</keyword>
<keyword evidence="3" id="KW-1185">Reference proteome</keyword>
<accession>A0A1D8AS57</accession>
<evidence type="ECO:0000313" key="2">
    <source>
        <dbReference type="EMBL" id="AOS43702.1"/>
    </source>
</evidence>
<dbReference type="Proteomes" id="UP000095228">
    <property type="component" value="Chromosome"/>
</dbReference>
<proteinExistence type="predicted"/>
<feature type="transmembrane region" description="Helical" evidence="1">
    <location>
        <begin position="138"/>
        <end position="164"/>
    </location>
</feature>
<gene>
    <name evidence="2" type="ORF">Verru16b_00755</name>
</gene>